<protein>
    <recommendedName>
        <fullName evidence="6">Glycosyltransferase</fullName>
    </recommendedName>
</protein>
<evidence type="ECO:0008006" key="6">
    <source>
        <dbReference type="Google" id="ProtNLM"/>
    </source>
</evidence>
<sequence>MPDFPSRTIQQQMYTRERRGIFRSAEGFDTVARSSGLEASFIKKVLHPFCQYEAPAELTARSEREAAAYPAALHLFHTETGDTVLGRSVFQPADFTGLRSAFFTHHYVIPDGFLEDEHSAYQTWLQASFADHYDIEEGVDLPQLPAIPVQADSQAAISSKETPALLQELGIDEKIFKQLLYACISAAAGKKKVYIVLDVPVEQLSAKAEQLLFVLFGRLPYALRRVLGFVTYAKEPQSKKGLHLMFVEKGSLRLGDRSIEKDYLFELAAGRVINVDLKWSEQPYLDFAWETLLDPDRLGRFFAFAEQMLADMEPGLGILLDSYDDLCVLFQIEEGQEGLYHEHKHTVLRALLLYLKPTGALDSKGRLDQLFHALFAQEFELIKGGQVPDAAIAGFVKDYHGINPRQHQDLIVEYFIRSLNNALSKQRQDVTEAIYDLLEGSPALSRAFYARVLTSPGLPALMFDPYMKTRMQQAASPTDLVDLIGLWVRNHPLLLEQENYIRLAEAQLVDKLKQDPDPVRAVNAVLDQLDSLEHHPQKGMGRYQGGTAFADRLIYAANLFLLRELEPEQLSQKQLLDIGFLQMPKEFKGWVERFDSRIRSKAEVMLALYQWSSHEEVQAEVLADLSAEERERTQQIMRKWLQNHVVPSRFDSITLAFCTEIRSSAVDYRGLLEYLHRYGQSPEVVYQYIKWSAEQPVFVRPRGLVPAYAAAIVHYFKTYDREAFKNKDYAKTYFNSPAPILKPVYTKVRAELASPLVRWFRQHSRFVKITSSLLVVIVIAGAAFMMIQNGKGPADGNADPNPVITPPVTAPPASSDIVPEKPLLTAMVVEEGEQEGKTELTFHFKQLAACREFSVDKLQVVGKDASTLFEAASPELSRVCADDTTGEADTDPSGTEPDSSGNQVGPNTGTTEGEGSSNTVKDEDVPSTEGAGDTQENQTYASQVTLKLDQPLDVSLVEKVVVDGVSYELSDESALSEEQEQAPESETDEGV</sequence>
<dbReference type="AlphaFoldDB" id="A0A1R1AV33"/>
<evidence type="ECO:0000259" key="2">
    <source>
        <dbReference type="Pfam" id="PF20013"/>
    </source>
</evidence>
<evidence type="ECO:0000259" key="3">
    <source>
        <dbReference type="Pfam" id="PF20014"/>
    </source>
</evidence>
<dbReference type="Pfam" id="PF20014">
    <property type="entry name" value="GAP1-M"/>
    <property type="match status" value="1"/>
</dbReference>
<gene>
    <name evidence="4" type="ORF">BK123_26165</name>
</gene>
<dbReference type="EMBL" id="MRTF01000010">
    <property type="protein sequence ID" value="OME89263.1"/>
    <property type="molecule type" value="Genomic_DNA"/>
</dbReference>
<dbReference type="STRING" id="1401.BK123_26165"/>
<feature type="region of interest" description="Disordered" evidence="1">
    <location>
        <begin position="969"/>
        <end position="991"/>
    </location>
</feature>
<feature type="compositionally biased region" description="Polar residues" evidence="1">
    <location>
        <begin position="934"/>
        <end position="945"/>
    </location>
</feature>
<evidence type="ECO:0000313" key="5">
    <source>
        <dbReference type="Proteomes" id="UP000187074"/>
    </source>
</evidence>
<dbReference type="Pfam" id="PF20013">
    <property type="entry name" value="GAP1-N2"/>
    <property type="match status" value="1"/>
</dbReference>
<organism evidence="4 5">
    <name type="scientific">Paenibacillus lautus</name>
    <name type="common">Bacillus lautus</name>
    <dbReference type="NCBI Taxonomy" id="1401"/>
    <lineage>
        <taxon>Bacteria</taxon>
        <taxon>Bacillati</taxon>
        <taxon>Bacillota</taxon>
        <taxon>Bacilli</taxon>
        <taxon>Bacillales</taxon>
        <taxon>Paenibacillaceae</taxon>
        <taxon>Paenibacillus</taxon>
    </lineage>
</organism>
<proteinExistence type="predicted"/>
<dbReference type="Proteomes" id="UP000187074">
    <property type="component" value="Unassembled WGS sequence"/>
</dbReference>
<reference evidence="4 5" key="1">
    <citation type="submission" date="2016-11" db="EMBL/GenBank/DDBJ databases">
        <title>Paenibacillus species isolates.</title>
        <authorList>
            <person name="Beno S.M."/>
        </authorList>
    </citation>
    <scope>NUCLEOTIDE SEQUENCE [LARGE SCALE GENOMIC DNA]</scope>
    <source>
        <strain evidence="4 5">FSL F4-0100</strain>
    </source>
</reference>
<evidence type="ECO:0000313" key="4">
    <source>
        <dbReference type="EMBL" id="OME89263.1"/>
    </source>
</evidence>
<feature type="compositionally biased region" description="Polar residues" evidence="1">
    <location>
        <begin position="892"/>
        <end position="904"/>
    </location>
</feature>
<dbReference type="InterPro" id="IPR045402">
    <property type="entry name" value="GAP1-N2"/>
</dbReference>
<feature type="compositionally biased region" description="Low complexity" evidence="1">
    <location>
        <begin position="905"/>
        <end position="919"/>
    </location>
</feature>
<evidence type="ECO:0000256" key="1">
    <source>
        <dbReference type="SAM" id="MobiDB-lite"/>
    </source>
</evidence>
<comment type="caution">
    <text evidence="4">The sequence shown here is derived from an EMBL/GenBank/DDBJ whole genome shotgun (WGS) entry which is preliminary data.</text>
</comment>
<dbReference type="RefSeq" id="WP_076325290.1">
    <property type="nucleotide sequence ID" value="NZ_MRTF01000010.1"/>
</dbReference>
<dbReference type="InterPro" id="IPR045401">
    <property type="entry name" value="GAP1-M"/>
</dbReference>
<dbReference type="OrthoDB" id="2931061at2"/>
<name>A0A1R1AV33_PAELA</name>
<feature type="region of interest" description="Disordered" evidence="1">
    <location>
        <begin position="879"/>
        <end position="948"/>
    </location>
</feature>
<accession>A0A1R1AV33</accession>
<feature type="domain" description="GTPase-associated protein 1 middle" evidence="3">
    <location>
        <begin position="165"/>
        <end position="268"/>
    </location>
</feature>
<feature type="domain" description="GTPase-associated protein 1 N-terminal" evidence="2">
    <location>
        <begin position="9"/>
        <end position="146"/>
    </location>
</feature>